<dbReference type="Proteomes" id="UP000256971">
    <property type="component" value="Chromosome"/>
</dbReference>
<protein>
    <submittedName>
        <fullName evidence="1">Uncharacterized protein</fullName>
    </submittedName>
</protein>
<accession>A0ABN5NMH1</accession>
<name>A0ABN5NMH1_9PROT</name>
<evidence type="ECO:0000313" key="1">
    <source>
        <dbReference type="EMBL" id="AXO15637.1"/>
    </source>
</evidence>
<organism evidence="1 2">
    <name type="scientific">Thalassospira indica</name>
    <dbReference type="NCBI Taxonomy" id="1891279"/>
    <lineage>
        <taxon>Bacteria</taxon>
        <taxon>Pseudomonadati</taxon>
        <taxon>Pseudomonadota</taxon>
        <taxon>Alphaproteobacteria</taxon>
        <taxon>Rhodospirillales</taxon>
        <taxon>Thalassospiraceae</taxon>
        <taxon>Thalassospira</taxon>
    </lineage>
</organism>
<dbReference type="RefSeq" id="WP_082923423.1">
    <property type="nucleotide sequence ID" value="NZ_CP031555.1"/>
</dbReference>
<sequence>MSEFYRPELVEALNLLAEASDAVAELGHQRPVLVGGAAAELATLGELISGDLDIVTPWQQEFEDALEAAGFVRSIGPGSFSRGFQHPYLDIGVEVVGSTLLDGRGSYDRVFLLRLESGRAVSVICIEDLIADRMAQYNSPPNYDLQALDQAEKLYQLAFDLDKAYLDKRITEETAGDFDLAFLEKKADARDND</sequence>
<dbReference type="EMBL" id="CP031555">
    <property type="protein sequence ID" value="AXO15637.1"/>
    <property type="molecule type" value="Genomic_DNA"/>
</dbReference>
<gene>
    <name evidence="1" type="ORF">DY252_16455</name>
</gene>
<proteinExistence type="predicted"/>
<reference evidence="1 2" key="1">
    <citation type="submission" date="2018-08" db="EMBL/GenBank/DDBJ databases">
        <title>Complete genome sequence of type strain Thalassospira indica MCCC 1A01103T, isolated from isolated from deep seawater of the Indian Ocean.</title>
        <authorList>
            <person name="Liu Y."/>
        </authorList>
    </citation>
    <scope>NUCLEOTIDE SEQUENCE [LARGE SCALE GENOMIC DNA]</scope>
    <source>
        <strain evidence="1 2">PB8BT</strain>
    </source>
</reference>
<keyword evidence="2" id="KW-1185">Reference proteome</keyword>
<evidence type="ECO:0000313" key="2">
    <source>
        <dbReference type="Proteomes" id="UP000256971"/>
    </source>
</evidence>